<dbReference type="PANTHER" id="PTHR24305">
    <property type="entry name" value="CYTOCHROME P450"/>
    <property type="match status" value="1"/>
</dbReference>
<accession>A0AAD5YLN7</accession>
<dbReference type="Gene3D" id="1.10.630.10">
    <property type="entry name" value="Cytochrome P450"/>
    <property type="match status" value="1"/>
</dbReference>
<dbReference type="EMBL" id="JANAWD010000064">
    <property type="protein sequence ID" value="KAJ3488552.1"/>
    <property type="molecule type" value="Genomic_DNA"/>
</dbReference>
<evidence type="ECO:0000256" key="5">
    <source>
        <dbReference type="ARBA" id="ARBA00022723"/>
    </source>
</evidence>
<name>A0AAD5YLN7_9APHY</name>
<evidence type="ECO:0000256" key="9">
    <source>
        <dbReference type="SAM" id="Phobius"/>
    </source>
</evidence>
<evidence type="ECO:0000256" key="6">
    <source>
        <dbReference type="ARBA" id="ARBA00023002"/>
    </source>
</evidence>
<dbReference type="GO" id="GO:0005506">
    <property type="term" value="F:iron ion binding"/>
    <property type="evidence" value="ECO:0007669"/>
    <property type="project" value="InterPro"/>
</dbReference>
<keyword evidence="5" id="KW-0479">Metal-binding</keyword>
<comment type="pathway">
    <text evidence="2">Secondary metabolite biosynthesis.</text>
</comment>
<feature type="transmembrane region" description="Helical" evidence="9">
    <location>
        <begin position="6"/>
        <end position="25"/>
    </location>
</feature>
<evidence type="ECO:0000256" key="2">
    <source>
        <dbReference type="ARBA" id="ARBA00005179"/>
    </source>
</evidence>
<protein>
    <recommendedName>
        <fullName evidence="12">Cytochrome P450</fullName>
    </recommendedName>
</protein>
<dbReference type="PANTHER" id="PTHR24305:SF166">
    <property type="entry name" value="CYTOCHROME P450 12A4, MITOCHONDRIAL-RELATED"/>
    <property type="match status" value="1"/>
</dbReference>
<dbReference type="InterPro" id="IPR001128">
    <property type="entry name" value="Cyt_P450"/>
</dbReference>
<keyword evidence="9" id="KW-0812">Transmembrane</keyword>
<dbReference type="GO" id="GO:0020037">
    <property type="term" value="F:heme binding"/>
    <property type="evidence" value="ECO:0007669"/>
    <property type="project" value="InterPro"/>
</dbReference>
<evidence type="ECO:0008006" key="12">
    <source>
        <dbReference type="Google" id="ProtNLM"/>
    </source>
</evidence>
<keyword evidence="8" id="KW-0503">Monooxygenase</keyword>
<keyword evidence="9" id="KW-0472">Membrane</keyword>
<dbReference type="AlphaFoldDB" id="A0AAD5YLN7"/>
<evidence type="ECO:0000256" key="3">
    <source>
        <dbReference type="ARBA" id="ARBA00010617"/>
    </source>
</evidence>
<dbReference type="Pfam" id="PF00067">
    <property type="entry name" value="p450"/>
    <property type="match status" value="1"/>
</dbReference>
<gene>
    <name evidence="10" type="ORF">NLI96_g2766</name>
</gene>
<sequence>MVVYLALFLYGPLIVFLIGGVYLIIARSKSHKVTCSSLPDILGLLSPQRTPLMDLLQTRSIPNSRLRHAFNLSNTFVTSDKDVHTKFVKEAKSLIRTTPDMWFEIAQRTLTIVEQCTPAPMNSSIDIPYHVFIQRVVLKAIMASLFKVNPSEMVDQDVDIVANGINDLWQISKVCKDGNPSLLSSVNTRLVKWVPHVDNPLNLVIPTFETMWRVVAVTVALIIRNSNTKYLFSEYLSNPTHTQYELWPDDSQTPSVDALIRESLRLHPPTRRISRAIPMFPCIAPFLPSCFQRSLTQVAVADVGTVHRNSQIWGPDADSFDAMRHHPKIKASLSESLRRSREQGMLAFGAGPLKCVAYNWAPQFVGIVVAAVLEEEGVLFRIAEGSVIGGREVG</sequence>
<keyword evidence="4" id="KW-0349">Heme</keyword>
<evidence type="ECO:0000313" key="11">
    <source>
        <dbReference type="Proteomes" id="UP001212997"/>
    </source>
</evidence>
<proteinExistence type="inferred from homology"/>
<dbReference type="SUPFAM" id="SSF48264">
    <property type="entry name" value="Cytochrome P450"/>
    <property type="match status" value="1"/>
</dbReference>
<evidence type="ECO:0000256" key="7">
    <source>
        <dbReference type="ARBA" id="ARBA00023004"/>
    </source>
</evidence>
<dbReference type="InterPro" id="IPR036396">
    <property type="entry name" value="Cyt_P450_sf"/>
</dbReference>
<evidence type="ECO:0000256" key="4">
    <source>
        <dbReference type="ARBA" id="ARBA00022617"/>
    </source>
</evidence>
<reference evidence="10" key="1">
    <citation type="submission" date="2022-07" db="EMBL/GenBank/DDBJ databases">
        <title>Genome Sequence of Physisporinus lineatus.</title>
        <authorList>
            <person name="Buettner E."/>
        </authorList>
    </citation>
    <scope>NUCLEOTIDE SEQUENCE</scope>
    <source>
        <strain evidence="10">VT162</strain>
    </source>
</reference>
<comment type="cofactor">
    <cofactor evidence="1">
        <name>heme</name>
        <dbReference type="ChEBI" id="CHEBI:30413"/>
    </cofactor>
</comment>
<keyword evidence="6" id="KW-0560">Oxidoreductase</keyword>
<keyword evidence="7" id="KW-0408">Iron</keyword>
<keyword evidence="9" id="KW-1133">Transmembrane helix</keyword>
<dbReference type="GO" id="GO:0016705">
    <property type="term" value="F:oxidoreductase activity, acting on paired donors, with incorporation or reduction of molecular oxygen"/>
    <property type="evidence" value="ECO:0007669"/>
    <property type="project" value="InterPro"/>
</dbReference>
<evidence type="ECO:0000256" key="1">
    <source>
        <dbReference type="ARBA" id="ARBA00001971"/>
    </source>
</evidence>
<evidence type="ECO:0000256" key="8">
    <source>
        <dbReference type="ARBA" id="ARBA00023033"/>
    </source>
</evidence>
<organism evidence="10 11">
    <name type="scientific">Meripilus lineatus</name>
    <dbReference type="NCBI Taxonomy" id="2056292"/>
    <lineage>
        <taxon>Eukaryota</taxon>
        <taxon>Fungi</taxon>
        <taxon>Dikarya</taxon>
        <taxon>Basidiomycota</taxon>
        <taxon>Agaricomycotina</taxon>
        <taxon>Agaricomycetes</taxon>
        <taxon>Polyporales</taxon>
        <taxon>Meripilaceae</taxon>
        <taxon>Meripilus</taxon>
    </lineage>
</organism>
<comment type="similarity">
    <text evidence="3">Belongs to the cytochrome P450 family.</text>
</comment>
<evidence type="ECO:0000313" key="10">
    <source>
        <dbReference type="EMBL" id="KAJ3488552.1"/>
    </source>
</evidence>
<comment type="caution">
    <text evidence="10">The sequence shown here is derived from an EMBL/GenBank/DDBJ whole genome shotgun (WGS) entry which is preliminary data.</text>
</comment>
<keyword evidence="11" id="KW-1185">Reference proteome</keyword>
<dbReference type="GO" id="GO:0004497">
    <property type="term" value="F:monooxygenase activity"/>
    <property type="evidence" value="ECO:0007669"/>
    <property type="project" value="UniProtKB-KW"/>
</dbReference>
<dbReference type="Proteomes" id="UP001212997">
    <property type="component" value="Unassembled WGS sequence"/>
</dbReference>
<dbReference type="InterPro" id="IPR050121">
    <property type="entry name" value="Cytochrome_P450_monoxygenase"/>
</dbReference>